<dbReference type="Proteomes" id="UP000254150">
    <property type="component" value="Unassembled WGS sequence"/>
</dbReference>
<reference evidence="1 2" key="1">
    <citation type="submission" date="2018-06" db="EMBL/GenBank/DDBJ databases">
        <authorList>
            <consortium name="Pathogen Informatics"/>
            <person name="Doyle S."/>
        </authorList>
    </citation>
    <scope>NUCLEOTIDE SEQUENCE [LARGE SCALE GENOMIC DNA]</scope>
    <source>
        <strain evidence="1 2">NCTC7807</strain>
    </source>
</reference>
<dbReference type="RefSeq" id="WP_181844122.1">
    <property type="nucleotide sequence ID" value="NZ_UHID01000008.1"/>
</dbReference>
<protein>
    <submittedName>
        <fullName evidence="1">Uncharacterized protein</fullName>
    </submittedName>
</protein>
<organism evidence="1 2">
    <name type="scientific">Streptomyces griseus</name>
    <dbReference type="NCBI Taxonomy" id="1911"/>
    <lineage>
        <taxon>Bacteria</taxon>
        <taxon>Bacillati</taxon>
        <taxon>Actinomycetota</taxon>
        <taxon>Actinomycetes</taxon>
        <taxon>Kitasatosporales</taxon>
        <taxon>Streptomycetaceae</taxon>
        <taxon>Streptomyces</taxon>
    </lineage>
</organism>
<dbReference type="EMBL" id="UHID01000008">
    <property type="protein sequence ID" value="SUP61783.1"/>
    <property type="molecule type" value="Genomic_DNA"/>
</dbReference>
<sequence>MTGSGTPEGNSQPVRTSFLSRAADTVRLVGGLAQAGYYALKTWLLFS</sequence>
<accession>A0A380P994</accession>
<proteinExistence type="predicted"/>
<dbReference type="AlphaFoldDB" id="A0A380P994"/>
<evidence type="ECO:0000313" key="1">
    <source>
        <dbReference type="EMBL" id="SUP61783.1"/>
    </source>
</evidence>
<gene>
    <name evidence="1" type="ORF">NCTC7807_04941</name>
</gene>
<evidence type="ECO:0000313" key="2">
    <source>
        <dbReference type="Proteomes" id="UP000254150"/>
    </source>
</evidence>
<name>A0A380P994_STRGR</name>